<reference evidence="1" key="1">
    <citation type="submission" date="2018-05" db="EMBL/GenBank/DDBJ databases">
        <title>Draft genome of Mucuna pruriens seed.</title>
        <authorList>
            <person name="Nnadi N.E."/>
            <person name="Vos R."/>
            <person name="Hasami M.H."/>
            <person name="Devisetty U.K."/>
            <person name="Aguiy J.C."/>
        </authorList>
    </citation>
    <scope>NUCLEOTIDE SEQUENCE [LARGE SCALE GENOMIC DNA]</scope>
    <source>
        <strain evidence="1">JCA_2017</strain>
    </source>
</reference>
<dbReference type="AlphaFoldDB" id="A0A371HEC6"/>
<gene>
    <name evidence="1" type="ORF">CR513_15575</name>
</gene>
<evidence type="ECO:0000313" key="2">
    <source>
        <dbReference type="Proteomes" id="UP000257109"/>
    </source>
</evidence>
<name>A0A371HEC6_MUCPR</name>
<sequence>MFHREFFASCGWEMAGQRFKKTRASLAYKLKRDASEKENSRRRVRREGAFEDVVKNESGTRVDAVLEKLEATTQRPWLHIAIVKP</sequence>
<keyword evidence="2" id="KW-1185">Reference proteome</keyword>
<feature type="non-terminal residue" evidence="1">
    <location>
        <position position="1"/>
    </location>
</feature>
<proteinExistence type="predicted"/>
<dbReference type="EMBL" id="QJKJ01002831">
    <property type="protein sequence ID" value="RDY01135.1"/>
    <property type="molecule type" value="Genomic_DNA"/>
</dbReference>
<accession>A0A371HEC6</accession>
<organism evidence="1 2">
    <name type="scientific">Mucuna pruriens</name>
    <name type="common">Velvet bean</name>
    <name type="synonym">Dolichos pruriens</name>
    <dbReference type="NCBI Taxonomy" id="157652"/>
    <lineage>
        <taxon>Eukaryota</taxon>
        <taxon>Viridiplantae</taxon>
        <taxon>Streptophyta</taxon>
        <taxon>Embryophyta</taxon>
        <taxon>Tracheophyta</taxon>
        <taxon>Spermatophyta</taxon>
        <taxon>Magnoliopsida</taxon>
        <taxon>eudicotyledons</taxon>
        <taxon>Gunneridae</taxon>
        <taxon>Pentapetalae</taxon>
        <taxon>rosids</taxon>
        <taxon>fabids</taxon>
        <taxon>Fabales</taxon>
        <taxon>Fabaceae</taxon>
        <taxon>Papilionoideae</taxon>
        <taxon>50 kb inversion clade</taxon>
        <taxon>NPAAA clade</taxon>
        <taxon>indigoferoid/millettioid clade</taxon>
        <taxon>Phaseoleae</taxon>
        <taxon>Mucuna</taxon>
    </lineage>
</organism>
<protein>
    <submittedName>
        <fullName evidence="1">Uncharacterized protein</fullName>
    </submittedName>
</protein>
<comment type="caution">
    <text evidence="1">The sequence shown here is derived from an EMBL/GenBank/DDBJ whole genome shotgun (WGS) entry which is preliminary data.</text>
</comment>
<evidence type="ECO:0000313" key="1">
    <source>
        <dbReference type="EMBL" id="RDY01135.1"/>
    </source>
</evidence>
<dbReference type="Proteomes" id="UP000257109">
    <property type="component" value="Unassembled WGS sequence"/>
</dbReference>